<reference evidence="2" key="1">
    <citation type="submission" date="2021-06" db="EMBL/GenBank/DDBJ databases">
        <title>Comparative genomics, transcriptomics and evolutionary studies reveal genomic signatures of adaptation to plant cell wall in hemibiotrophic fungi.</title>
        <authorList>
            <consortium name="DOE Joint Genome Institute"/>
            <person name="Baroncelli R."/>
            <person name="Diaz J.F."/>
            <person name="Benocci T."/>
            <person name="Peng M."/>
            <person name="Battaglia E."/>
            <person name="Haridas S."/>
            <person name="Andreopoulos W."/>
            <person name="Labutti K."/>
            <person name="Pangilinan J."/>
            <person name="Floch G.L."/>
            <person name="Makela M.R."/>
            <person name="Henrissat B."/>
            <person name="Grigoriev I.V."/>
            <person name="Crouch J.A."/>
            <person name="De Vries R.P."/>
            <person name="Sukno S.A."/>
            <person name="Thon M.R."/>
        </authorList>
    </citation>
    <scope>NUCLEOTIDE SEQUENCE</scope>
    <source>
        <strain evidence="2">CBS 125086</strain>
    </source>
</reference>
<keyword evidence="3" id="KW-1185">Reference proteome</keyword>
<protein>
    <submittedName>
        <fullName evidence="2">Uncharacterized protein</fullName>
    </submittedName>
</protein>
<evidence type="ECO:0000313" key="2">
    <source>
        <dbReference type="EMBL" id="KAK1595482.1"/>
    </source>
</evidence>
<comment type="caution">
    <text evidence="2">The sequence shown here is derived from an EMBL/GenBank/DDBJ whole genome shotgun (WGS) entry which is preliminary data.</text>
</comment>
<dbReference type="RefSeq" id="XP_060416494.1">
    <property type="nucleotide sequence ID" value="XM_060557239.1"/>
</dbReference>
<dbReference type="AlphaFoldDB" id="A0AAD8Q5B9"/>
<evidence type="ECO:0000313" key="3">
    <source>
        <dbReference type="Proteomes" id="UP001230504"/>
    </source>
</evidence>
<evidence type="ECO:0000256" key="1">
    <source>
        <dbReference type="SAM" id="MobiDB-lite"/>
    </source>
</evidence>
<sequence>MNPKVLYPDEPFRRPSFRHLPHPSPPDRQSQAGSMKPGPPLTRPPYTVHPTLMCTLEL</sequence>
<proteinExistence type="predicted"/>
<feature type="non-terminal residue" evidence="2">
    <location>
        <position position="58"/>
    </location>
</feature>
<dbReference type="GeneID" id="85441479"/>
<accession>A0AAD8Q5B9</accession>
<organism evidence="2 3">
    <name type="scientific">Colletotrichum navitas</name>
    <dbReference type="NCBI Taxonomy" id="681940"/>
    <lineage>
        <taxon>Eukaryota</taxon>
        <taxon>Fungi</taxon>
        <taxon>Dikarya</taxon>
        <taxon>Ascomycota</taxon>
        <taxon>Pezizomycotina</taxon>
        <taxon>Sordariomycetes</taxon>
        <taxon>Hypocreomycetidae</taxon>
        <taxon>Glomerellales</taxon>
        <taxon>Glomerellaceae</taxon>
        <taxon>Colletotrichum</taxon>
        <taxon>Colletotrichum graminicola species complex</taxon>
    </lineage>
</organism>
<feature type="region of interest" description="Disordered" evidence="1">
    <location>
        <begin position="1"/>
        <end position="50"/>
    </location>
</feature>
<gene>
    <name evidence="2" type="ORF">LY79DRAFT_546558</name>
</gene>
<name>A0AAD8Q5B9_9PEZI</name>
<dbReference type="EMBL" id="JAHLJV010000015">
    <property type="protein sequence ID" value="KAK1595482.1"/>
    <property type="molecule type" value="Genomic_DNA"/>
</dbReference>
<dbReference type="Proteomes" id="UP001230504">
    <property type="component" value="Unassembled WGS sequence"/>
</dbReference>